<gene>
    <name evidence="1" type="ORF">DAPPUDRAFT_251396</name>
</gene>
<keyword evidence="2" id="KW-1185">Reference proteome</keyword>
<dbReference type="Proteomes" id="UP000000305">
    <property type="component" value="Unassembled WGS sequence"/>
</dbReference>
<dbReference type="AlphaFoldDB" id="E9H0B8"/>
<evidence type="ECO:0000313" key="2">
    <source>
        <dbReference type="Proteomes" id="UP000000305"/>
    </source>
</evidence>
<proteinExistence type="predicted"/>
<evidence type="ECO:0000313" key="1">
    <source>
        <dbReference type="EMBL" id="EFX74778.1"/>
    </source>
</evidence>
<dbReference type="KEGG" id="dpx:DAPPUDRAFT_251396"/>
<sequence>MHGWLSVQHWKGLGSLQYREPAIEENSTNGPIHFTGVLGFGHTFHVDALNDDHSPTSVQTQLLVNTNMEMGVE</sequence>
<dbReference type="InParanoid" id="E9H0B8"/>
<organism evidence="1 2">
    <name type="scientific">Daphnia pulex</name>
    <name type="common">Water flea</name>
    <dbReference type="NCBI Taxonomy" id="6669"/>
    <lineage>
        <taxon>Eukaryota</taxon>
        <taxon>Metazoa</taxon>
        <taxon>Ecdysozoa</taxon>
        <taxon>Arthropoda</taxon>
        <taxon>Crustacea</taxon>
        <taxon>Branchiopoda</taxon>
        <taxon>Diplostraca</taxon>
        <taxon>Cladocera</taxon>
        <taxon>Anomopoda</taxon>
        <taxon>Daphniidae</taxon>
        <taxon>Daphnia</taxon>
    </lineage>
</organism>
<accession>E9H0B8</accession>
<dbReference type="EMBL" id="GL732580">
    <property type="protein sequence ID" value="EFX74778.1"/>
    <property type="molecule type" value="Genomic_DNA"/>
</dbReference>
<protein>
    <submittedName>
        <fullName evidence="1">Uncharacterized protein</fullName>
    </submittedName>
</protein>
<reference evidence="1 2" key="1">
    <citation type="journal article" date="2011" name="Science">
        <title>The ecoresponsive genome of Daphnia pulex.</title>
        <authorList>
            <person name="Colbourne J.K."/>
            <person name="Pfrender M.E."/>
            <person name="Gilbert D."/>
            <person name="Thomas W.K."/>
            <person name="Tucker A."/>
            <person name="Oakley T.H."/>
            <person name="Tokishita S."/>
            <person name="Aerts A."/>
            <person name="Arnold G.J."/>
            <person name="Basu M.K."/>
            <person name="Bauer D.J."/>
            <person name="Caceres C.E."/>
            <person name="Carmel L."/>
            <person name="Casola C."/>
            <person name="Choi J.H."/>
            <person name="Detter J.C."/>
            <person name="Dong Q."/>
            <person name="Dusheyko S."/>
            <person name="Eads B.D."/>
            <person name="Frohlich T."/>
            <person name="Geiler-Samerotte K.A."/>
            <person name="Gerlach D."/>
            <person name="Hatcher P."/>
            <person name="Jogdeo S."/>
            <person name="Krijgsveld J."/>
            <person name="Kriventseva E.V."/>
            <person name="Kultz D."/>
            <person name="Laforsch C."/>
            <person name="Lindquist E."/>
            <person name="Lopez J."/>
            <person name="Manak J.R."/>
            <person name="Muller J."/>
            <person name="Pangilinan J."/>
            <person name="Patwardhan R.P."/>
            <person name="Pitluck S."/>
            <person name="Pritham E.J."/>
            <person name="Rechtsteiner A."/>
            <person name="Rho M."/>
            <person name="Rogozin I.B."/>
            <person name="Sakarya O."/>
            <person name="Salamov A."/>
            <person name="Schaack S."/>
            <person name="Shapiro H."/>
            <person name="Shiga Y."/>
            <person name="Skalitzky C."/>
            <person name="Smith Z."/>
            <person name="Souvorov A."/>
            <person name="Sung W."/>
            <person name="Tang Z."/>
            <person name="Tsuchiya D."/>
            <person name="Tu H."/>
            <person name="Vos H."/>
            <person name="Wang M."/>
            <person name="Wolf Y.I."/>
            <person name="Yamagata H."/>
            <person name="Yamada T."/>
            <person name="Ye Y."/>
            <person name="Shaw J.R."/>
            <person name="Andrews J."/>
            <person name="Crease T.J."/>
            <person name="Tang H."/>
            <person name="Lucas S.M."/>
            <person name="Robertson H.M."/>
            <person name="Bork P."/>
            <person name="Koonin E.V."/>
            <person name="Zdobnov E.M."/>
            <person name="Grigoriev I.V."/>
            <person name="Lynch M."/>
            <person name="Boore J.L."/>
        </authorList>
    </citation>
    <scope>NUCLEOTIDE SEQUENCE [LARGE SCALE GENOMIC DNA]</scope>
</reference>
<name>E9H0B8_DAPPU</name>
<dbReference type="HOGENOM" id="CLU_2707324_0_0_1"/>